<feature type="compositionally biased region" description="Basic and acidic residues" evidence="1">
    <location>
        <begin position="63"/>
        <end position="74"/>
    </location>
</feature>
<dbReference type="KEGG" id="tva:4767406"/>
<evidence type="ECO:0000313" key="3">
    <source>
        <dbReference type="Proteomes" id="UP000001542"/>
    </source>
</evidence>
<feature type="region of interest" description="Disordered" evidence="1">
    <location>
        <begin position="27"/>
        <end position="74"/>
    </location>
</feature>
<evidence type="ECO:0000313" key="2">
    <source>
        <dbReference type="EMBL" id="EAY09488.1"/>
    </source>
</evidence>
<protein>
    <submittedName>
        <fullName evidence="2">Uncharacterized protein</fullName>
    </submittedName>
</protein>
<dbReference type="AlphaFoldDB" id="A2ECU3"/>
<evidence type="ECO:0000256" key="1">
    <source>
        <dbReference type="SAM" id="MobiDB-lite"/>
    </source>
</evidence>
<sequence>MFQIDETDSLMFSSSSSEFLFVSNETQMSIPQKTDGESERRLKTTGQTRLTTKPLNSRNLDNATKHEKITQYNV</sequence>
<proteinExistence type="predicted"/>
<gene>
    <name evidence="2" type="ORF">TVAG_102370</name>
</gene>
<accession>A2ECU3</accession>
<dbReference type="VEuPathDB" id="TrichDB:TVAGG3_0563950"/>
<organism evidence="2 3">
    <name type="scientific">Trichomonas vaginalis (strain ATCC PRA-98 / G3)</name>
    <dbReference type="NCBI Taxonomy" id="412133"/>
    <lineage>
        <taxon>Eukaryota</taxon>
        <taxon>Metamonada</taxon>
        <taxon>Parabasalia</taxon>
        <taxon>Trichomonadida</taxon>
        <taxon>Trichomonadidae</taxon>
        <taxon>Trichomonas</taxon>
    </lineage>
</organism>
<dbReference type="RefSeq" id="XP_001321711.1">
    <property type="nucleotide sequence ID" value="XM_001321676.1"/>
</dbReference>
<dbReference type="InParanoid" id="A2ECU3"/>
<dbReference type="EMBL" id="DS113356">
    <property type="protein sequence ID" value="EAY09488.1"/>
    <property type="molecule type" value="Genomic_DNA"/>
</dbReference>
<keyword evidence="3" id="KW-1185">Reference proteome</keyword>
<reference evidence="2" key="2">
    <citation type="journal article" date="2007" name="Science">
        <title>Draft genome sequence of the sexually transmitted pathogen Trichomonas vaginalis.</title>
        <authorList>
            <person name="Carlton J.M."/>
            <person name="Hirt R.P."/>
            <person name="Silva J.C."/>
            <person name="Delcher A.L."/>
            <person name="Schatz M."/>
            <person name="Zhao Q."/>
            <person name="Wortman J.R."/>
            <person name="Bidwell S.L."/>
            <person name="Alsmark U.C.M."/>
            <person name="Besteiro S."/>
            <person name="Sicheritz-Ponten T."/>
            <person name="Noel C.J."/>
            <person name="Dacks J.B."/>
            <person name="Foster P.G."/>
            <person name="Simillion C."/>
            <person name="Van de Peer Y."/>
            <person name="Miranda-Saavedra D."/>
            <person name="Barton G.J."/>
            <person name="Westrop G.D."/>
            <person name="Mueller S."/>
            <person name="Dessi D."/>
            <person name="Fiori P.L."/>
            <person name="Ren Q."/>
            <person name="Paulsen I."/>
            <person name="Zhang H."/>
            <person name="Bastida-Corcuera F.D."/>
            <person name="Simoes-Barbosa A."/>
            <person name="Brown M.T."/>
            <person name="Hayes R.D."/>
            <person name="Mukherjee M."/>
            <person name="Okumura C.Y."/>
            <person name="Schneider R."/>
            <person name="Smith A.J."/>
            <person name="Vanacova S."/>
            <person name="Villalvazo M."/>
            <person name="Haas B.J."/>
            <person name="Pertea M."/>
            <person name="Feldblyum T.V."/>
            <person name="Utterback T.R."/>
            <person name="Shu C.L."/>
            <person name="Osoegawa K."/>
            <person name="de Jong P.J."/>
            <person name="Hrdy I."/>
            <person name="Horvathova L."/>
            <person name="Zubacova Z."/>
            <person name="Dolezal P."/>
            <person name="Malik S.B."/>
            <person name="Logsdon J.M. Jr."/>
            <person name="Henze K."/>
            <person name="Gupta A."/>
            <person name="Wang C.C."/>
            <person name="Dunne R.L."/>
            <person name="Upcroft J.A."/>
            <person name="Upcroft P."/>
            <person name="White O."/>
            <person name="Salzberg S.L."/>
            <person name="Tang P."/>
            <person name="Chiu C.-H."/>
            <person name="Lee Y.-S."/>
            <person name="Embley T.M."/>
            <person name="Coombs G.H."/>
            <person name="Mottram J.C."/>
            <person name="Tachezy J."/>
            <person name="Fraser-Liggett C.M."/>
            <person name="Johnson P.J."/>
        </authorList>
    </citation>
    <scope>NUCLEOTIDE SEQUENCE [LARGE SCALE GENOMIC DNA]</scope>
    <source>
        <strain evidence="2">G3</strain>
    </source>
</reference>
<dbReference type="Proteomes" id="UP000001542">
    <property type="component" value="Unassembled WGS sequence"/>
</dbReference>
<name>A2ECU3_TRIV3</name>
<feature type="compositionally biased region" description="Polar residues" evidence="1">
    <location>
        <begin position="44"/>
        <end position="62"/>
    </location>
</feature>
<reference evidence="2" key="1">
    <citation type="submission" date="2006-10" db="EMBL/GenBank/DDBJ databases">
        <authorList>
            <person name="Amadeo P."/>
            <person name="Zhao Q."/>
            <person name="Wortman J."/>
            <person name="Fraser-Liggett C."/>
            <person name="Carlton J."/>
        </authorList>
    </citation>
    <scope>NUCLEOTIDE SEQUENCE</scope>
    <source>
        <strain evidence="2">G3</strain>
    </source>
</reference>
<dbReference type="VEuPathDB" id="TrichDB:TVAG_102370"/>